<accession>A0A9R1C5B2</accession>
<evidence type="ECO:0000256" key="2">
    <source>
        <dbReference type="ARBA" id="ARBA00012418"/>
    </source>
</evidence>
<dbReference type="GO" id="GO:0034245">
    <property type="term" value="C:mitochondrial DNA-directed RNA polymerase complex"/>
    <property type="evidence" value="ECO:0007669"/>
    <property type="project" value="TreeGrafter"/>
</dbReference>
<dbReference type="SUPFAM" id="SSF56672">
    <property type="entry name" value="DNA/RNA polymerases"/>
    <property type="match status" value="1"/>
</dbReference>
<dbReference type="InterPro" id="IPR046950">
    <property type="entry name" value="DNA-dir_Rpol_C_phage-type"/>
</dbReference>
<evidence type="ECO:0000256" key="3">
    <source>
        <dbReference type="ARBA" id="ARBA00022478"/>
    </source>
</evidence>
<feature type="domain" description="DNA-directed RNA polymerase C-terminal" evidence="9">
    <location>
        <begin position="4"/>
        <end position="112"/>
    </location>
</feature>
<evidence type="ECO:0000259" key="9">
    <source>
        <dbReference type="Pfam" id="PF00940"/>
    </source>
</evidence>
<keyword evidence="8" id="KW-0812">Transmembrane</keyword>
<protein>
    <recommendedName>
        <fullName evidence="2">DNA-directed RNA polymerase</fullName>
        <ecNumber evidence="2">2.7.7.6</ecNumber>
    </recommendedName>
</protein>
<dbReference type="GO" id="GO:0003677">
    <property type="term" value="F:DNA binding"/>
    <property type="evidence" value="ECO:0007669"/>
    <property type="project" value="InterPro"/>
</dbReference>
<evidence type="ECO:0000313" key="11">
    <source>
        <dbReference type="Proteomes" id="UP000324705"/>
    </source>
</evidence>
<evidence type="ECO:0000256" key="1">
    <source>
        <dbReference type="ARBA" id="ARBA00009493"/>
    </source>
</evidence>
<dbReference type="Pfam" id="PF00940">
    <property type="entry name" value="RNA_pol"/>
    <property type="match status" value="1"/>
</dbReference>
<evidence type="ECO:0000313" key="10">
    <source>
        <dbReference type="EMBL" id="VAI92869.1"/>
    </source>
</evidence>
<gene>
    <name evidence="10" type="ORF">TRITD_7Bv1G212400</name>
</gene>
<evidence type="ECO:0000256" key="6">
    <source>
        <dbReference type="ARBA" id="ARBA00023163"/>
    </source>
</evidence>
<dbReference type="PANTHER" id="PTHR10102:SF1">
    <property type="entry name" value="DNA-DIRECTED RNA POLYMERASE 3, CHLOROPLASTIC"/>
    <property type="match status" value="1"/>
</dbReference>
<dbReference type="Gene3D" id="1.10.150.20">
    <property type="entry name" value="5' to 3' exonuclease, C-terminal subdomain"/>
    <property type="match status" value="1"/>
</dbReference>
<dbReference type="AlphaFoldDB" id="A0A9R1C5B2"/>
<keyword evidence="4" id="KW-0808">Transferase</keyword>
<dbReference type="GO" id="GO:0006390">
    <property type="term" value="P:mitochondrial transcription"/>
    <property type="evidence" value="ECO:0007669"/>
    <property type="project" value="TreeGrafter"/>
</dbReference>
<comment type="catalytic activity">
    <reaction evidence="7">
        <text>RNA(n) + a ribonucleoside 5'-triphosphate = RNA(n+1) + diphosphate</text>
        <dbReference type="Rhea" id="RHEA:21248"/>
        <dbReference type="Rhea" id="RHEA-COMP:14527"/>
        <dbReference type="Rhea" id="RHEA-COMP:17342"/>
        <dbReference type="ChEBI" id="CHEBI:33019"/>
        <dbReference type="ChEBI" id="CHEBI:61557"/>
        <dbReference type="ChEBI" id="CHEBI:140395"/>
        <dbReference type="EC" id="2.7.7.6"/>
    </reaction>
</comment>
<evidence type="ECO:0000256" key="5">
    <source>
        <dbReference type="ARBA" id="ARBA00022695"/>
    </source>
</evidence>
<dbReference type="InterPro" id="IPR043502">
    <property type="entry name" value="DNA/RNA_pol_sf"/>
</dbReference>
<keyword evidence="8" id="KW-1133">Transmembrane helix</keyword>
<organism evidence="10 11">
    <name type="scientific">Triticum turgidum subsp. durum</name>
    <name type="common">Durum wheat</name>
    <name type="synonym">Triticum durum</name>
    <dbReference type="NCBI Taxonomy" id="4567"/>
    <lineage>
        <taxon>Eukaryota</taxon>
        <taxon>Viridiplantae</taxon>
        <taxon>Streptophyta</taxon>
        <taxon>Embryophyta</taxon>
        <taxon>Tracheophyta</taxon>
        <taxon>Spermatophyta</taxon>
        <taxon>Magnoliopsida</taxon>
        <taxon>Liliopsida</taxon>
        <taxon>Poales</taxon>
        <taxon>Poaceae</taxon>
        <taxon>BOP clade</taxon>
        <taxon>Pooideae</taxon>
        <taxon>Triticodae</taxon>
        <taxon>Triticeae</taxon>
        <taxon>Triticinae</taxon>
        <taxon>Triticum</taxon>
    </lineage>
</organism>
<dbReference type="Gramene" id="TRITD7Bv1G212400.2">
    <property type="protein sequence ID" value="TRITD7Bv1G212400.2"/>
    <property type="gene ID" value="TRITD7Bv1G212400"/>
</dbReference>
<dbReference type="Proteomes" id="UP000324705">
    <property type="component" value="Chromosome 7B"/>
</dbReference>
<dbReference type="EC" id="2.7.7.6" evidence="2"/>
<feature type="transmembrane region" description="Helical" evidence="8">
    <location>
        <begin position="136"/>
        <end position="153"/>
    </location>
</feature>
<reference evidence="10 11" key="1">
    <citation type="submission" date="2017-09" db="EMBL/GenBank/DDBJ databases">
        <authorList>
            <consortium name="International Durum Wheat Genome Sequencing Consortium (IDWGSC)"/>
            <person name="Milanesi L."/>
        </authorList>
    </citation>
    <scope>NUCLEOTIDE SEQUENCE [LARGE SCALE GENOMIC DNA]</scope>
    <source>
        <strain evidence="11">cv. Svevo</strain>
    </source>
</reference>
<evidence type="ECO:0000256" key="4">
    <source>
        <dbReference type="ARBA" id="ARBA00022679"/>
    </source>
</evidence>
<keyword evidence="3" id="KW-0240">DNA-directed RNA polymerase</keyword>
<comment type="similarity">
    <text evidence="1">Belongs to the phage and mitochondrial RNA polymerase family.</text>
</comment>
<sequence>MSLQVDRKLVKQTVMTSVYGVTFIGARQQIMKRLQEKGHITDDKLLYDVSCYATRVTLDALGQMFQSARAIMAWLGDCAKMIASKNQPVRWTSPVGLPVVQPYKKYKNYMVSYLSTIAHICAFFFCISTLNKQYTWILDLFWLCLLTFLRRSIFAHLCKCHVSYAPFETSLQCELKSTIGSYMKINMS</sequence>
<dbReference type="InterPro" id="IPR002092">
    <property type="entry name" value="DNA-dir_Rpol_phage-type"/>
</dbReference>
<dbReference type="PANTHER" id="PTHR10102">
    <property type="entry name" value="DNA-DIRECTED RNA POLYMERASE, MITOCHONDRIAL"/>
    <property type="match status" value="1"/>
</dbReference>
<keyword evidence="5" id="KW-0548">Nucleotidyltransferase</keyword>
<keyword evidence="11" id="KW-1185">Reference proteome</keyword>
<dbReference type="PROSITE" id="PS00489">
    <property type="entry name" value="RNA_POL_PHAGE_2"/>
    <property type="match status" value="1"/>
</dbReference>
<keyword evidence="8" id="KW-0472">Membrane</keyword>
<dbReference type="GO" id="GO:0003899">
    <property type="term" value="F:DNA-directed RNA polymerase activity"/>
    <property type="evidence" value="ECO:0007669"/>
    <property type="project" value="UniProtKB-EC"/>
</dbReference>
<evidence type="ECO:0000256" key="8">
    <source>
        <dbReference type="SAM" id="Phobius"/>
    </source>
</evidence>
<feature type="transmembrane region" description="Helical" evidence="8">
    <location>
        <begin position="111"/>
        <end position="130"/>
    </location>
</feature>
<proteinExistence type="inferred from homology"/>
<keyword evidence="6" id="KW-0804">Transcription</keyword>
<evidence type="ECO:0000256" key="7">
    <source>
        <dbReference type="ARBA" id="ARBA00048552"/>
    </source>
</evidence>
<name>A0A9R1C5B2_TRITD</name>
<dbReference type="EMBL" id="LT934124">
    <property type="protein sequence ID" value="VAI92869.1"/>
    <property type="molecule type" value="Genomic_DNA"/>
</dbReference>